<dbReference type="Gene3D" id="1.10.287.70">
    <property type="match status" value="1"/>
</dbReference>
<dbReference type="GO" id="GO:0008076">
    <property type="term" value="C:voltage-gated potassium channel complex"/>
    <property type="evidence" value="ECO:0007669"/>
    <property type="project" value="TreeGrafter"/>
</dbReference>
<dbReference type="AlphaFoldDB" id="A0A4Y2U173"/>
<reference evidence="2 3" key="1">
    <citation type="journal article" date="2019" name="Sci. Rep.">
        <title>Orb-weaving spider Araneus ventricosus genome elucidates the spidroin gene catalogue.</title>
        <authorList>
            <person name="Kono N."/>
            <person name="Nakamura H."/>
            <person name="Ohtoshi R."/>
            <person name="Moran D.A.P."/>
            <person name="Shinohara A."/>
            <person name="Yoshida Y."/>
            <person name="Fujiwara M."/>
            <person name="Mori M."/>
            <person name="Tomita M."/>
            <person name="Arakawa K."/>
        </authorList>
    </citation>
    <scope>NUCLEOTIDE SEQUENCE [LARGE SCALE GENOMIC DNA]</scope>
</reference>
<sequence>MFENYGIRVELMGNKELFTTLYIGFLGLIFSSFLVFLAEKEANPKNFSNFADALWWGVKAILQKMLDYNNDWMYASSGVTPVKELTININTSASFWR</sequence>
<evidence type="ECO:0000313" key="2">
    <source>
        <dbReference type="EMBL" id="GBO05347.1"/>
    </source>
</evidence>
<dbReference type="InterPro" id="IPR003937">
    <property type="entry name" value="K_chnl_volt-dep_KCNQ"/>
</dbReference>
<dbReference type="Proteomes" id="UP000499080">
    <property type="component" value="Unassembled WGS sequence"/>
</dbReference>
<evidence type="ECO:0000256" key="1">
    <source>
        <dbReference type="SAM" id="Phobius"/>
    </source>
</evidence>
<proteinExistence type="predicted"/>
<keyword evidence="3" id="KW-1185">Reference proteome</keyword>
<protein>
    <submittedName>
        <fullName evidence="2">Uncharacterized protein</fullName>
    </submittedName>
</protein>
<organism evidence="2 3">
    <name type="scientific">Araneus ventricosus</name>
    <name type="common">Orbweaver spider</name>
    <name type="synonym">Epeira ventricosa</name>
    <dbReference type="NCBI Taxonomy" id="182803"/>
    <lineage>
        <taxon>Eukaryota</taxon>
        <taxon>Metazoa</taxon>
        <taxon>Ecdysozoa</taxon>
        <taxon>Arthropoda</taxon>
        <taxon>Chelicerata</taxon>
        <taxon>Arachnida</taxon>
        <taxon>Araneae</taxon>
        <taxon>Araneomorphae</taxon>
        <taxon>Entelegynae</taxon>
        <taxon>Araneoidea</taxon>
        <taxon>Araneidae</taxon>
        <taxon>Araneus</taxon>
    </lineage>
</organism>
<keyword evidence="1" id="KW-0812">Transmembrane</keyword>
<keyword evidence="1" id="KW-1133">Transmembrane helix</keyword>
<feature type="transmembrane region" description="Helical" evidence="1">
    <location>
        <begin position="20"/>
        <end position="38"/>
    </location>
</feature>
<evidence type="ECO:0000313" key="3">
    <source>
        <dbReference type="Proteomes" id="UP000499080"/>
    </source>
</evidence>
<comment type="caution">
    <text evidence="2">The sequence shown here is derived from an EMBL/GenBank/DDBJ whole genome shotgun (WGS) entry which is preliminary data.</text>
</comment>
<dbReference type="OrthoDB" id="8879391at2759"/>
<accession>A0A4Y2U173</accession>
<dbReference type="PANTHER" id="PTHR47735">
    <property type="entry name" value="POTASSIUM VOLTAGE-GATED CHANNEL SUBFAMILY KQT MEMBER 4"/>
    <property type="match status" value="1"/>
</dbReference>
<name>A0A4Y2U173_ARAVE</name>
<dbReference type="GO" id="GO:0005249">
    <property type="term" value="F:voltage-gated potassium channel activity"/>
    <property type="evidence" value="ECO:0007669"/>
    <property type="project" value="InterPro"/>
</dbReference>
<gene>
    <name evidence="2" type="ORF">AVEN_133444_1</name>
</gene>
<dbReference type="EMBL" id="BGPR01032008">
    <property type="protein sequence ID" value="GBO05347.1"/>
    <property type="molecule type" value="Genomic_DNA"/>
</dbReference>
<dbReference type="SUPFAM" id="SSF81324">
    <property type="entry name" value="Voltage-gated potassium channels"/>
    <property type="match status" value="1"/>
</dbReference>
<keyword evidence="1" id="KW-0472">Membrane</keyword>